<evidence type="ECO:0000313" key="3">
    <source>
        <dbReference type="Proteomes" id="UP000053890"/>
    </source>
</evidence>
<name>A0A0P9EZU3_RHOGW</name>
<organism evidence="2 3">
    <name type="scientific">Rhodotorula graminis (strain WP1)</name>
    <dbReference type="NCBI Taxonomy" id="578459"/>
    <lineage>
        <taxon>Eukaryota</taxon>
        <taxon>Fungi</taxon>
        <taxon>Dikarya</taxon>
        <taxon>Basidiomycota</taxon>
        <taxon>Pucciniomycotina</taxon>
        <taxon>Microbotryomycetes</taxon>
        <taxon>Sporidiobolales</taxon>
        <taxon>Sporidiobolaceae</taxon>
        <taxon>Rhodotorula</taxon>
    </lineage>
</organism>
<accession>A0A0P9EZU3</accession>
<dbReference type="Proteomes" id="UP000053890">
    <property type="component" value="Unassembled WGS sequence"/>
</dbReference>
<dbReference type="RefSeq" id="XP_018268786.1">
    <property type="nucleotide sequence ID" value="XM_018414767.1"/>
</dbReference>
<keyword evidence="3" id="KW-1185">Reference proteome</keyword>
<gene>
    <name evidence="2" type="ORF">RHOBADRAFT_46332</name>
</gene>
<evidence type="ECO:0000313" key="2">
    <source>
        <dbReference type="EMBL" id="KPV72737.1"/>
    </source>
</evidence>
<dbReference type="GeneID" id="28975215"/>
<dbReference type="EMBL" id="KQ474085">
    <property type="protein sequence ID" value="KPV72737.1"/>
    <property type="molecule type" value="Genomic_DNA"/>
</dbReference>
<protein>
    <submittedName>
        <fullName evidence="2">Uncharacterized protein</fullName>
    </submittedName>
</protein>
<proteinExistence type="predicted"/>
<evidence type="ECO:0000256" key="1">
    <source>
        <dbReference type="SAM" id="MobiDB-lite"/>
    </source>
</evidence>
<sequence length="275" mass="31541">MAAPQLNAMRGLDSQHVREAVADAYVAAALRTVRTPAARERFTEQAERWLGDMNRRLEPDWWPTWPEARREEFRNEMERVRAVYATAVLRDPLEDGMISPKMLSTVLEHMRMSFNRLGYLVTKISLTPPSHADPEQWRLATRKWFHDGVAKDLTAREFDTAGYVQRMEVVDELDRVRHMLAGTIPDYRTLDHLPSIRDPRSFLAYAHLLIDANVNSALDRLHEDHPDADRRAEEAEILRAYAQSRGIAIPTLPPHSPDGDGVDAHSLAHGSWRRL</sequence>
<feature type="region of interest" description="Disordered" evidence="1">
    <location>
        <begin position="248"/>
        <end position="275"/>
    </location>
</feature>
<dbReference type="OrthoDB" id="10638004at2759"/>
<dbReference type="AlphaFoldDB" id="A0A0P9EZU3"/>
<reference evidence="2 3" key="1">
    <citation type="journal article" date="2015" name="Front. Microbiol.">
        <title>Genome sequence of the plant growth promoting endophytic yeast Rhodotorula graminis WP1.</title>
        <authorList>
            <person name="Firrincieli A."/>
            <person name="Otillar R."/>
            <person name="Salamov A."/>
            <person name="Schmutz J."/>
            <person name="Khan Z."/>
            <person name="Redman R.S."/>
            <person name="Fleck N.D."/>
            <person name="Lindquist E."/>
            <person name="Grigoriev I.V."/>
            <person name="Doty S.L."/>
        </authorList>
    </citation>
    <scope>NUCLEOTIDE SEQUENCE [LARGE SCALE GENOMIC DNA]</scope>
    <source>
        <strain evidence="2 3">WP1</strain>
    </source>
</reference>